<proteinExistence type="predicted"/>
<dbReference type="OrthoDB" id="313155at2157"/>
<dbReference type="AlphaFoldDB" id="A0A6B0SSB4"/>
<name>A0A6B0SSB4_9EURY</name>
<evidence type="ECO:0000313" key="3">
    <source>
        <dbReference type="Proteomes" id="UP000471521"/>
    </source>
</evidence>
<organism evidence="2 3">
    <name type="scientific">Halobacterium bonnevillei</name>
    <dbReference type="NCBI Taxonomy" id="2692200"/>
    <lineage>
        <taxon>Archaea</taxon>
        <taxon>Methanobacteriati</taxon>
        <taxon>Methanobacteriota</taxon>
        <taxon>Stenosarchaea group</taxon>
        <taxon>Halobacteria</taxon>
        <taxon>Halobacteriales</taxon>
        <taxon>Halobacteriaceae</taxon>
        <taxon>Halobacterium</taxon>
    </lineage>
</organism>
<dbReference type="EMBL" id="WUUU01000291">
    <property type="protein sequence ID" value="MXR22463.1"/>
    <property type="molecule type" value="Genomic_DNA"/>
</dbReference>
<keyword evidence="3" id="KW-1185">Reference proteome</keyword>
<comment type="caution">
    <text evidence="2">The sequence shown here is derived from an EMBL/GenBank/DDBJ whole genome shotgun (WGS) entry which is preliminary data.</text>
</comment>
<feature type="region of interest" description="Disordered" evidence="1">
    <location>
        <begin position="72"/>
        <end position="94"/>
    </location>
</feature>
<gene>
    <name evidence="2" type="ORF">GRX66_18445</name>
</gene>
<sequence>AVGIATANGTLDPAHGDPHRRRVLGVLANFSRGKMRERRKDDAEIVVHAPESGEHVTVTVADTDYRYAEFVGSGAGASTPANRGATVDPAEVSL</sequence>
<evidence type="ECO:0000256" key="1">
    <source>
        <dbReference type="SAM" id="MobiDB-lite"/>
    </source>
</evidence>
<evidence type="ECO:0000313" key="2">
    <source>
        <dbReference type="EMBL" id="MXR22463.1"/>
    </source>
</evidence>
<accession>A0A6B0SSB4</accession>
<protein>
    <submittedName>
        <fullName evidence="2">Uncharacterized protein</fullName>
    </submittedName>
</protein>
<feature type="non-terminal residue" evidence="2">
    <location>
        <position position="1"/>
    </location>
</feature>
<dbReference type="RefSeq" id="WP_159527783.1">
    <property type="nucleotide sequence ID" value="NZ_WUUU01000291.1"/>
</dbReference>
<reference evidence="2 3" key="1">
    <citation type="submission" date="2019-12" db="EMBL/GenBank/DDBJ databases">
        <title>Isolation and characterization of three novel carbon monoxide-oxidizing members of Halobacteria from salione crusts and soils.</title>
        <authorList>
            <person name="Myers M.R."/>
            <person name="King G.M."/>
        </authorList>
    </citation>
    <scope>NUCLEOTIDE SEQUENCE [LARGE SCALE GENOMIC DNA]</scope>
    <source>
        <strain evidence="2 3">PCN9</strain>
    </source>
</reference>
<dbReference type="Proteomes" id="UP000471521">
    <property type="component" value="Unassembled WGS sequence"/>
</dbReference>